<proteinExistence type="inferred from homology"/>
<dbReference type="InterPro" id="IPR042094">
    <property type="entry name" value="T2SS_GspF_sf"/>
</dbReference>
<feature type="transmembrane region" description="Helical" evidence="7">
    <location>
        <begin position="156"/>
        <end position="175"/>
    </location>
</feature>
<evidence type="ECO:0000313" key="10">
    <source>
        <dbReference type="Proteomes" id="UP000253204"/>
    </source>
</evidence>
<feature type="transmembrane region" description="Helical" evidence="7">
    <location>
        <begin position="104"/>
        <end position="123"/>
    </location>
</feature>
<evidence type="ECO:0000256" key="2">
    <source>
        <dbReference type="ARBA" id="ARBA00005745"/>
    </source>
</evidence>
<keyword evidence="3" id="KW-1003">Cell membrane</keyword>
<dbReference type="RefSeq" id="WP_114485198.1">
    <property type="nucleotide sequence ID" value="NZ_CBCSHM010000001.1"/>
</dbReference>
<keyword evidence="10" id="KW-1185">Reference proteome</keyword>
<dbReference type="InterPro" id="IPR018076">
    <property type="entry name" value="T2SS_GspF_dom"/>
</dbReference>
<feature type="transmembrane region" description="Helical" evidence="7">
    <location>
        <begin position="309"/>
        <end position="334"/>
    </location>
</feature>
<evidence type="ECO:0000256" key="3">
    <source>
        <dbReference type="ARBA" id="ARBA00022475"/>
    </source>
</evidence>
<evidence type="ECO:0000256" key="6">
    <source>
        <dbReference type="ARBA" id="ARBA00023136"/>
    </source>
</evidence>
<comment type="similarity">
    <text evidence="2">Belongs to the GSP F family.</text>
</comment>
<keyword evidence="5 7" id="KW-1133">Transmembrane helix</keyword>
<dbReference type="PANTHER" id="PTHR30012">
    <property type="entry name" value="GENERAL SECRETION PATHWAY PROTEIN"/>
    <property type="match status" value="1"/>
</dbReference>
<evidence type="ECO:0000256" key="4">
    <source>
        <dbReference type="ARBA" id="ARBA00022692"/>
    </source>
</evidence>
<dbReference type="Gene3D" id="1.20.81.30">
    <property type="entry name" value="Type II secretion system (T2SS), domain F"/>
    <property type="match status" value="2"/>
</dbReference>
<keyword evidence="6 7" id="KW-0472">Membrane</keyword>
<organism evidence="9 10">
    <name type="scientific">Vreelandella rituensis</name>
    <dbReference type="NCBI Taxonomy" id="2282306"/>
    <lineage>
        <taxon>Bacteria</taxon>
        <taxon>Pseudomonadati</taxon>
        <taxon>Pseudomonadota</taxon>
        <taxon>Gammaproteobacteria</taxon>
        <taxon>Oceanospirillales</taxon>
        <taxon>Halomonadaceae</taxon>
        <taxon>Vreelandella</taxon>
    </lineage>
</organism>
<dbReference type="PANTHER" id="PTHR30012:SF0">
    <property type="entry name" value="TYPE II SECRETION SYSTEM PROTEIN F-RELATED"/>
    <property type="match status" value="1"/>
</dbReference>
<evidence type="ECO:0000256" key="1">
    <source>
        <dbReference type="ARBA" id="ARBA00004651"/>
    </source>
</evidence>
<dbReference type="AlphaFoldDB" id="A0A368U9S6"/>
<evidence type="ECO:0000259" key="8">
    <source>
        <dbReference type="Pfam" id="PF00482"/>
    </source>
</evidence>
<dbReference type="Proteomes" id="UP000253204">
    <property type="component" value="Unassembled WGS sequence"/>
</dbReference>
<dbReference type="InterPro" id="IPR003004">
    <property type="entry name" value="GspF/PilC"/>
</dbReference>
<keyword evidence="4 7" id="KW-0812">Transmembrane</keyword>
<gene>
    <name evidence="9" type="ORF">DU506_01550</name>
</gene>
<dbReference type="GO" id="GO:0005886">
    <property type="term" value="C:plasma membrane"/>
    <property type="evidence" value="ECO:0007669"/>
    <property type="project" value="UniProtKB-SubCell"/>
</dbReference>
<evidence type="ECO:0000256" key="7">
    <source>
        <dbReference type="SAM" id="Phobius"/>
    </source>
</evidence>
<evidence type="ECO:0000313" key="9">
    <source>
        <dbReference type="EMBL" id="RCV93870.1"/>
    </source>
</evidence>
<reference evidence="9 10" key="1">
    <citation type="submission" date="2018-07" db="EMBL/GenBank/DDBJ databases">
        <title>Halomonas rutogse sp. nov., isolated from Lake TangqianCo on Tibetan Plateau.</title>
        <authorList>
            <person name="Lu H."/>
            <person name="Xing P."/>
            <person name="Wu Q."/>
        </authorList>
    </citation>
    <scope>NUCLEOTIDE SEQUENCE [LARGE SCALE GENOMIC DNA]</scope>
    <source>
        <strain evidence="9 10">TQ8S</strain>
    </source>
</reference>
<sequence>MMKRNEIKLSSRLLAGFLAAGMPLSESLERMKLTMPAHKLLWHNGVLSVNDGRALSEVMKEAWPPSLVEVLKAGEQAGQVEEVLRGIYDAQLIEDDVMGQLAKIYYPLGMAFSGMIVGLFFLLQVMPNIAEALGRDKVAGIMLFSLTAKDYVVENLYMLGISIVGTLAAIVFGMTRPGFKPWAQTVILKIPFLNKAIADLRFGLWARYVALCVKSGLGTRESLMITERTLPEPMREAIQRISSDLAKNVALETTVNTDKLDDDDPRKQWLPFFITTAFITAAQTGRLDESLERVSPELIWQGTRRLGQVIFVAQLIAIAMAAGMIVTPMAAMLIEMIASTGRI</sequence>
<feature type="domain" description="Type II secretion system protein GspF" evidence="8">
    <location>
        <begin position="205"/>
        <end position="334"/>
    </location>
</feature>
<comment type="subcellular location">
    <subcellularLocation>
        <location evidence="1">Cell membrane</location>
        <topology evidence="1">Multi-pass membrane protein</topology>
    </subcellularLocation>
</comment>
<comment type="caution">
    <text evidence="9">The sequence shown here is derived from an EMBL/GenBank/DDBJ whole genome shotgun (WGS) entry which is preliminary data.</text>
</comment>
<accession>A0A368U9S6</accession>
<dbReference type="EMBL" id="QPIJ01000001">
    <property type="protein sequence ID" value="RCV93870.1"/>
    <property type="molecule type" value="Genomic_DNA"/>
</dbReference>
<protein>
    <recommendedName>
        <fullName evidence="8">Type II secretion system protein GspF domain-containing protein</fullName>
    </recommendedName>
</protein>
<feature type="domain" description="Type II secretion system protein GspF" evidence="8">
    <location>
        <begin position="12"/>
        <end position="127"/>
    </location>
</feature>
<evidence type="ECO:0000256" key="5">
    <source>
        <dbReference type="ARBA" id="ARBA00022989"/>
    </source>
</evidence>
<name>A0A368U9S6_9GAMM</name>
<dbReference type="Pfam" id="PF00482">
    <property type="entry name" value="T2SSF"/>
    <property type="match status" value="2"/>
</dbReference>